<protein>
    <submittedName>
        <fullName evidence="1">Uncharacterized protein</fullName>
    </submittedName>
</protein>
<name>A0A3L6NBK4_FUSOX</name>
<dbReference type="EMBL" id="MRCU01000007">
    <property type="protein sequence ID" value="RKK14386.1"/>
    <property type="molecule type" value="Genomic_DNA"/>
</dbReference>
<dbReference type="AlphaFoldDB" id="A0A3L6NBK4"/>
<sequence>MSSAFLPLLVPEVATAKPGTSSLTKLCLTGIFVAANGWIWTPPEPDQLKIRTCPSL</sequence>
<evidence type="ECO:0000313" key="1">
    <source>
        <dbReference type="EMBL" id="RKK14386.1"/>
    </source>
</evidence>
<proteinExistence type="predicted"/>
<organism evidence="1">
    <name type="scientific">Fusarium oxysporum f. sp. cepae</name>
    <dbReference type="NCBI Taxonomy" id="396571"/>
    <lineage>
        <taxon>Eukaryota</taxon>
        <taxon>Fungi</taxon>
        <taxon>Dikarya</taxon>
        <taxon>Ascomycota</taxon>
        <taxon>Pezizomycotina</taxon>
        <taxon>Sordariomycetes</taxon>
        <taxon>Hypocreomycetidae</taxon>
        <taxon>Hypocreales</taxon>
        <taxon>Nectriaceae</taxon>
        <taxon>Fusarium</taxon>
        <taxon>Fusarium oxysporum species complex</taxon>
    </lineage>
</organism>
<comment type="caution">
    <text evidence="1">The sequence shown here is derived from an EMBL/GenBank/DDBJ whole genome shotgun (WGS) entry which is preliminary data.</text>
</comment>
<gene>
    <name evidence="1" type="ORF">BFJ65_g10951</name>
</gene>
<accession>A0A3L6NBK4</accession>
<reference evidence="1" key="1">
    <citation type="journal article" date="2018" name="Sci. Rep.">
        <title>Characterisation of pathogen-specific regions and novel effector candidates in Fusarium oxysporum f. sp. cepae.</title>
        <authorList>
            <person name="Armitage A.D."/>
            <person name="Taylor A."/>
            <person name="Sobczyk M.K."/>
            <person name="Baxter L."/>
            <person name="Greenfield B.P."/>
            <person name="Bates H.J."/>
            <person name="Wilson F."/>
            <person name="Jackson A.C."/>
            <person name="Ott S."/>
            <person name="Harrison R.J."/>
            <person name="Clarkson J.P."/>
        </authorList>
    </citation>
    <scope>NUCLEOTIDE SEQUENCE [LARGE SCALE GENOMIC DNA]</scope>
    <source>
        <strain evidence="1">FoC_Fus2</strain>
    </source>
</reference>
<dbReference type="Proteomes" id="UP000270866">
    <property type="component" value="Chromosome 9"/>
</dbReference>